<dbReference type="EMBL" id="RSCD01000031">
    <property type="protein sequence ID" value="RSH81356.1"/>
    <property type="molecule type" value="Genomic_DNA"/>
</dbReference>
<evidence type="ECO:0000313" key="3">
    <source>
        <dbReference type="Proteomes" id="UP000279259"/>
    </source>
</evidence>
<feature type="compositionally biased region" description="Polar residues" evidence="1">
    <location>
        <begin position="168"/>
        <end position="188"/>
    </location>
</feature>
<dbReference type="PANTHER" id="PTHR40903">
    <property type="entry name" value="GLYCINE-RICH CELL WALL STRUCTURAL PROTEIN 1-LIKE"/>
    <property type="match status" value="1"/>
</dbReference>
<gene>
    <name evidence="2" type="ORF">EHS25_006887</name>
</gene>
<feature type="region of interest" description="Disordered" evidence="1">
    <location>
        <begin position="403"/>
        <end position="455"/>
    </location>
</feature>
<feature type="compositionally biased region" description="Low complexity" evidence="1">
    <location>
        <begin position="111"/>
        <end position="126"/>
    </location>
</feature>
<proteinExistence type="predicted"/>
<evidence type="ECO:0000313" key="2">
    <source>
        <dbReference type="EMBL" id="RSH81356.1"/>
    </source>
</evidence>
<feature type="region of interest" description="Disordered" evidence="1">
    <location>
        <begin position="1"/>
        <end position="48"/>
    </location>
</feature>
<feature type="region of interest" description="Disordered" evidence="1">
    <location>
        <begin position="69"/>
        <end position="205"/>
    </location>
</feature>
<reference evidence="2 3" key="1">
    <citation type="submission" date="2018-11" db="EMBL/GenBank/DDBJ databases">
        <title>Genome sequence of Saitozyma podzolica DSM 27192.</title>
        <authorList>
            <person name="Aliyu H."/>
            <person name="Gorte O."/>
            <person name="Ochsenreither K."/>
        </authorList>
    </citation>
    <scope>NUCLEOTIDE SEQUENCE [LARGE SCALE GENOMIC DNA]</scope>
    <source>
        <strain evidence="2 3">DSM 27192</strain>
    </source>
</reference>
<feature type="compositionally biased region" description="Acidic residues" evidence="1">
    <location>
        <begin position="27"/>
        <end position="40"/>
    </location>
</feature>
<dbReference type="Proteomes" id="UP000279259">
    <property type="component" value="Unassembled WGS sequence"/>
</dbReference>
<sequence>MVRTSTSKPYATAVTDSSSRGRCPENDTTEETGEEGESGEGEAHSHAPTRVRRVVVVLPGHCARILALRASLTPSQRPEPHRKGNPDSPGAWKHDLHESVRQSLASRLAHSHGGSSSPGSRSLLSRLTDKRGQELLPEGGRGRGRGGGGDDRAAASSKLHGFGVTEPVNRNSNTNAGLELLPSTSGSRTHGLGPGAGTGGSDVRSRIGDSRVVASGLSAAGLSGQSQQRTRQVRPLAGGEAFDSAHGHGAGVGSGAGTGVSIAGKARGSIWVRVENLAPETTPDDVVPRLTPHPPLSHAIQSQTRTAQSQSLCDTVPNPPQHSPTQTLIPLTSQSAFAPSPILSALLSPSQTQSQARAGLVSIDLEFASRQPAEEIISQYHGVVADGNTLRVTMVRQSLGERMGSGLGGSGSGSGAGSGFGSRIGAGTSRSNGHDRGTVAPRRSPGGPVELIDAPSSGKLYSDSILTSGPGSSIITLAEESDYSRSRADSWTRGAGASAPSASGGGGLAGRFDRASKPRGRGQIGGGSFADMMVD</sequence>
<keyword evidence="3" id="KW-1185">Reference proteome</keyword>
<dbReference type="PANTHER" id="PTHR40903:SF1">
    <property type="entry name" value="HYPHALLY REGULATED CELL WALL PROTEIN 3"/>
    <property type="match status" value="1"/>
</dbReference>
<protein>
    <recommendedName>
        <fullName evidence="4">RRM domain-containing protein</fullName>
    </recommendedName>
</protein>
<dbReference type="OrthoDB" id="6159137at2759"/>
<dbReference type="AlphaFoldDB" id="A0A427XR71"/>
<feature type="compositionally biased region" description="Gly residues" evidence="1">
    <location>
        <begin position="403"/>
        <end position="424"/>
    </location>
</feature>
<dbReference type="STRING" id="1890683.A0A427XR71"/>
<organism evidence="2 3">
    <name type="scientific">Saitozyma podzolica</name>
    <dbReference type="NCBI Taxonomy" id="1890683"/>
    <lineage>
        <taxon>Eukaryota</taxon>
        <taxon>Fungi</taxon>
        <taxon>Dikarya</taxon>
        <taxon>Basidiomycota</taxon>
        <taxon>Agaricomycotina</taxon>
        <taxon>Tremellomycetes</taxon>
        <taxon>Tremellales</taxon>
        <taxon>Trimorphomycetaceae</taxon>
        <taxon>Saitozyma</taxon>
    </lineage>
</organism>
<evidence type="ECO:0000256" key="1">
    <source>
        <dbReference type="SAM" id="MobiDB-lite"/>
    </source>
</evidence>
<feature type="region of interest" description="Disordered" evidence="1">
    <location>
        <begin position="304"/>
        <end position="327"/>
    </location>
</feature>
<accession>A0A427XR71</accession>
<feature type="compositionally biased region" description="Polar residues" evidence="1">
    <location>
        <begin position="1"/>
        <end position="20"/>
    </location>
</feature>
<name>A0A427XR71_9TREE</name>
<feature type="compositionally biased region" description="Polar residues" evidence="1">
    <location>
        <begin position="304"/>
        <end position="313"/>
    </location>
</feature>
<comment type="caution">
    <text evidence="2">The sequence shown here is derived from an EMBL/GenBank/DDBJ whole genome shotgun (WGS) entry which is preliminary data.</text>
</comment>
<feature type="region of interest" description="Disordered" evidence="1">
    <location>
        <begin position="488"/>
        <end position="535"/>
    </location>
</feature>
<evidence type="ECO:0008006" key="4">
    <source>
        <dbReference type="Google" id="ProtNLM"/>
    </source>
</evidence>